<dbReference type="EMBL" id="BTPU01000082">
    <property type="protein sequence ID" value="GMQ64813.1"/>
    <property type="molecule type" value="Genomic_DNA"/>
</dbReference>
<evidence type="ECO:0000313" key="1">
    <source>
        <dbReference type="EMBL" id="GMQ64813.1"/>
    </source>
</evidence>
<keyword evidence="1" id="KW-0067">ATP-binding</keyword>
<reference evidence="1" key="1">
    <citation type="submission" date="2023-09" db="EMBL/GenBank/DDBJ databases">
        <title>Vallitalea sediminicola and Vallitalea maricola sp. nov., anaerobic bacteria isolated from marine sediment.</title>
        <authorList>
            <person name="Hirano S."/>
            <person name="Maeda A."/>
            <person name="Terahara T."/>
            <person name="Mori K."/>
            <person name="Hamada M."/>
            <person name="Matsumoto R."/>
            <person name="Kobayashi T."/>
        </authorList>
    </citation>
    <scope>NUCLEOTIDE SEQUENCE</scope>
    <source>
        <strain evidence="1">AN17-2</strain>
    </source>
</reference>
<proteinExistence type="predicted"/>
<protein>
    <submittedName>
        <fullName evidence="1">ABC transporter ATP-binding protein</fullName>
    </submittedName>
</protein>
<name>A0ACB5URU1_9FIRM</name>
<evidence type="ECO:0000313" key="2">
    <source>
        <dbReference type="Proteomes" id="UP001374599"/>
    </source>
</evidence>
<dbReference type="Proteomes" id="UP001374599">
    <property type="component" value="Unassembled WGS sequence"/>
</dbReference>
<keyword evidence="2" id="KW-1185">Reference proteome</keyword>
<organism evidence="1 2">
    <name type="scientific">Vallitalea maricola</name>
    <dbReference type="NCBI Taxonomy" id="3074433"/>
    <lineage>
        <taxon>Bacteria</taxon>
        <taxon>Bacillati</taxon>
        <taxon>Bacillota</taxon>
        <taxon>Clostridia</taxon>
        <taxon>Lachnospirales</taxon>
        <taxon>Vallitaleaceae</taxon>
        <taxon>Vallitalea</taxon>
    </lineage>
</organism>
<accession>A0ACB5URU1</accession>
<sequence length="222" mass="25008">MLKTKQLKKYFTGKEYTVKAVDDINLVVDKGEFVAIVGASGSGKTTLLNLIGGLEQPTEGKVLIDNTDIFNMNETKRTIFRRRKIGFVFQSYNLIPIINAWDNIILPIELDGREVDEKYITDLMKTLKIYDRREHLPNALSGGQKQRVAIARALASNPSIILADEPTGNLDSENSEEVLHLLKKTVKLYNQTLLLITHDEKIAQEADRIVKLKDGTIVEEGR</sequence>
<gene>
    <name evidence="1" type="ORF">AN2V17_40530</name>
</gene>
<comment type="caution">
    <text evidence="1">The sequence shown here is derived from an EMBL/GenBank/DDBJ whole genome shotgun (WGS) entry which is preliminary data.</text>
</comment>
<keyword evidence="1" id="KW-0547">Nucleotide-binding</keyword>